<name>A0A4R2RY22_9BACL</name>
<sequence length="206" mass="23859">MIFNRTKDRIFYQTLIDAAGNIVEAVQLFRENVETLEEKEKYAERLKELESKGDTYTHLMIKELNSTFVTPLDREDILNLAVKLDDVLDGIEACAARFVYFHVNKSAPYLVQFADIIVSSALLLQESFIALEKKDFQSIRKISIEINDLENQGDKLMRDSLFTLFENPSDGLELFKMKEIIEKLERVTDLFEDLMDVMEGVILKYA</sequence>
<dbReference type="Gene3D" id="1.20.58.220">
    <property type="entry name" value="Phosphate transport system protein phou homolog 2, domain 2"/>
    <property type="match status" value="1"/>
</dbReference>
<evidence type="ECO:0000313" key="3">
    <source>
        <dbReference type="Proteomes" id="UP000294746"/>
    </source>
</evidence>
<dbReference type="RefSeq" id="WP_131849673.1">
    <property type="nucleotide sequence ID" value="NZ_SLXV01000044.1"/>
</dbReference>
<dbReference type="Pfam" id="PF01865">
    <property type="entry name" value="PhoU_div"/>
    <property type="match status" value="1"/>
</dbReference>
<dbReference type="AlphaFoldDB" id="A0A4R2RY22"/>
<dbReference type="InterPro" id="IPR018445">
    <property type="entry name" value="Put_Phosphate_transp_reg"/>
</dbReference>
<accession>A0A4R2RY22</accession>
<dbReference type="InterPro" id="IPR038078">
    <property type="entry name" value="PhoU-like_sf"/>
</dbReference>
<dbReference type="PANTHER" id="PTHR37298">
    <property type="entry name" value="UPF0111 PROTEIN YKAA"/>
    <property type="match status" value="1"/>
</dbReference>
<gene>
    <name evidence="2" type="ORF">EDD57_1443</name>
</gene>
<dbReference type="SUPFAM" id="SSF109755">
    <property type="entry name" value="PhoU-like"/>
    <property type="match status" value="1"/>
</dbReference>
<dbReference type="PANTHER" id="PTHR37298:SF1">
    <property type="entry name" value="UPF0111 PROTEIN YKAA"/>
    <property type="match status" value="1"/>
</dbReference>
<organism evidence="2 3">
    <name type="scientific">Baia soyae</name>
    <dbReference type="NCBI Taxonomy" id="1544746"/>
    <lineage>
        <taxon>Bacteria</taxon>
        <taxon>Bacillati</taxon>
        <taxon>Bacillota</taxon>
        <taxon>Bacilli</taxon>
        <taxon>Bacillales</taxon>
        <taxon>Thermoactinomycetaceae</taxon>
        <taxon>Baia</taxon>
    </lineage>
</organism>
<dbReference type="InterPro" id="IPR052912">
    <property type="entry name" value="UPF0111_domain"/>
</dbReference>
<evidence type="ECO:0000256" key="1">
    <source>
        <dbReference type="ARBA" id="ARBA00008591"/>
    </source>
</evidence>
<comment type="similarity">
    <text evidence="1">Belongs to the UPF0111 family.</text>
</comment>
<comment type="caution">
    <text evidence="2">The sequence shown here is derived from an EMBL/GenBank/DDBJ whole genome shotgun (WGS) entry which is preliminary data.</text>
</comment>
<proteinExistence type="inferred from homology"/>
<dbReference type="OrthoDB" id="9797568at2"/>
<dbReference type="EMBL" id="SLXV01000044">
    <property type="protein sequence ID" value="TCP64015.1"/>
    <property type="molecule type" value="Genomic_DNA"/>
</dbReference>
<evidence type="ECO:0008006" key="4">
    <source>
        <dbReference type="Google" id="ProtNLM"/>
    </source>
</evidence>
<evidence type="ECO:0000313" key="2">
    <source>
        <dbReference type="EMBL" id="TCP64015.1"/>
    </source>
</evidence>
<reference evidence="2 3" key="1">
    <citation type="submission" date="2019-03" db="EMBL/GenBank/DDBJ databases">
        <title>Genomic Encyclopedia of Type Strains, Phase IV (KMG-IV): sequencing the most valuable type-strain genomes for metagenomic binning, comparative biology and taxonomic classification.</title>
        <authorList>
            <person name="Goeker M."/>
        </authorList>
    </citation>
    <scope>NUCLEOTIDE SEQUENCE [LARGE SCALE GENOMIC DNA]</scope>
    <source>
        <strain evidence="2 3">DSM 46831</strain>
    </source>
</reference>
<protein>
    <recommendedName>
        <fullName evidence="4">Phosphate transport regulator</fullName>
    </recommendedName>
</protein>
<keyword evidence="3" id="KW-1185">Reference proteome</keyword>
<dbReference type="Proteomes" id="UP000294746">
    <property type="component" value="Unassembled WGS sequence"/>
</dbReference>